<keyword evidence="4 9" id="KW-0507">mRNA processing</keyword>
<evidence type="ECO:0000256" key="8">
    <source>
        <dbReference type="ARBA" id="ARBA00022884"/>
    </source>
</evidence>
<comment type="caution">
    <text evidence="13">The sequence shown here is derived from an EMBL/GenBank/DDBJ whole genome shotgun (WGS) entry which is preliminary data.</text>
</comment>
<keyword evidence="5 9" id="KW-0540">Nuclease</keyword>
<name>A0A1G2MAZ6_9BACT</name>
<comment type="cofactor">
    <cofactor evidence="9">
        <name>Mg(2+)</name>
        <dbReference type="ChEBI" id="CHEBI:18420"/>
    </cofactor>
</comment>
<dbReference type="PANTHER" id="PTHR11207:SF0">
    <property type="entry name" value="RIBONUCLEASE 3"/>
    <property type="match status" value="1"/>
</dbReference>
<gene>
    <name evidence="9" type="primary">rnc</name>
    <name evidence="13" type="ORF">A2849_02870</name>
</gene>
<evidence type="ECO:0000256" key="9">
    <source>
        <dbReference type="HAMAP-Rule" id="MF_00104"/>
    </source>
</evidence>
<dbReference type="InterPro" id="IPR000999">
    <property type="entry name" value="RNase_III_dom"/>
</dbReference>
<evidence type="ECO:0000256" key="7">
    <source>
        <dbReference type="ARBA" id="ARBA00022801"/>
    </source>
</evidence>
<evidence type="ECO:0000256" key="1">
    <source>
        <dbReference type="ARBA" id="ARBA00000109"/>
    </source>
</evidence>
<comment type="similarity">
    <text evidence="2">Belongs to the ribonuclease III family.</text>
</comment>
<dbReference type="GO" id="GO:0046872">
    <property type="term" value="F:metal ion binding"/>
    <property type="evidence" value="ECO:0007669"/>
    <property type="project" value="UniProtKB-KW"/>
</dbReference>
<dbReference type="PROSITE" id="PS50137">
    <property type="entry name" value="DS_RBD"/>
    <property type="match status" value="1"/>
</dbReference>
<dbReference type="CDD" id="cd00593">
    <property type="entry name" value="RIBOc"/>
    <property type="match status" value="1"/>
</dbReference>
<dbReference type="FunFam" id="1.10.1520.10:FF:000001">
    <property type="entry name" value="Ribonuclease 3"/>
    <property type="match status" value="1"/>
</dbReference>
<dbReference type="Gene3D" id="1.10.1520.10">
    <property type="entry name" value="Ribonuclease III domain"/>
    <property type="match status" value="1"/>
</dbReference>
<evidence type="ECO:0000256" key="2">
    <source>
        <dbReference type="ARBA" id="ARBA00010183"/>
    </source>
</evidence>
<dbReference type="SMART" id="SM00358">
    <property type="entry name" value="DSRM"/>
    <property type="match status" value="1"/>
</dbReference>
<feature type="domain" description="RNase III" evidence="12">
    <location>
        <begin position="6"/>
        <end position="135"/>
    </location>
</feature>
<feature type="binding site" evidence="9">
    <location>
        <position position="48"/>
    </location>
    <ligand>
        <name>Mg(2+)</name>
        <dbReference type="ChEBI" id="CHEBI:18420"/>
    </ligand>
</feature>
<proteinExistence type="inferred from homology"/>
<reference evidence="13 14" key="1">
    <citation type="journal article" date="2016" name="Nat. Commun.">
        <title>Thousands of microbial genomes shed light on interconnected biogeochemical processes in an aquifer system.</title>
        <authorList>
            <person name="Anantharaman K."/>
            <person name="Brown C.T."/>
            <person name="Hug L.A."/>
            <person name="Sharon I."/>
            <person name="Castelle C.J."/>
            <person name="Probst A.J."/>
            <person name="Thomas B.C."/>
            <person name="Singh A."/>
            <person name="Wilkins M.J."/>
            <person name="Karaoz U."/>
            <person name="Brodie E.L."/>
            <person name="Williams K.H."/>
            <person name="Hubbard S.S."/>
            <person name="Banfield J.F."/>
        </authorList>
    </citation>
    <scope>NUCLEOTIDE SEQUENCE [LARGE SCALE GENOMIC DNA]</scope>
</reference>
<evidence type="ECO:0000256" key="5">
    <source>
        <dbReference type="ARBA" id="ARBA00022722"/>
    </source>
</evidence>
<dbReference type="SUPFAM" id="SSF69065">
    <property type="entry name" value="RNase III domain-like"/>
    <property type="match status" value="1"/>
</dbReference>
<dbReference type="HAMAP" id="MF_00104">
    <property type="entry name" value="RNase_III"/>
    <property type="match status" value="1"/>
</dbReference>
<comment type="subcellular location">
    <subcellularLocation>
        <location evidence="9">Cytoplasm</location>
    </subcellularLocation>
</comment>
<dbReference type="GO" id="GO:0005737">
    <property type="term" value="C:cytoplasm"/>
    <property type="evidence" value="ECO:0007669"/>
    <property type="project" value="UniProtKB-SubCell"/>
</dbReference>
<keyword evidence="8 9" id="KW-0694">RNA-binding</keyword>
<dbReference type="GO" id="GO:0008033">
    <property type="term" value="P:tRNA processing"/>
    <property type="evidence" value="ECO:0007669"/>
    <property type="project" value="UniProtKB-KW"/>
</dbReference>
<dbReference type="AlphaFoldDB" id="A0A1G2MAZ6"/>
<comment type="catalytic activity">
    <reaction evidence="1 9">
        <text>Endonucleolytic cleavage to 5'-phosphomonoester.</text>
        <dbReference type="EC" id="3.1.26.3"/>
    </reaction>
</comment>
<keyword evidence="9" id="KW-0479">Metal-binding</keyword>
<dbReference type="GO" id="GO:0006364">
    <property type="term" value="P:rRNA processing"/>
    <property type="evidence" value="ECO:0007669"/>
    <property type="project" value="UniProtKB-UniRule"/>
</dbReference>
<dbReference type="Pfam" id="PF14622">
    <property type="entry name" value="Ribonucleas_3_3"/>
    <property type="match status" value="1"/>
</dbReference>
<keyword evidence="9" id="KW-0963">Cytoplasm</keyword>
<feature type="active site" evidence="9">
    <location>
        <position position="52"/>
    </location>
</feature>
<evidence type="ECO:0000256" key="3">
    <source>
        <dbReference type="ARBA" id="ARBA00022552"/>
    </source>
</evidence>
<comment type="function">
    <text evidence="9">Digests double-stranded RNA. Involved in the processing of primary rRNA transcript to yield the immediate precursors to the large and small rRNAs (23S and 16S). Processes some mRNAs, and tRNAs when they are encoded in the rRNA operon. Processes pre-crRNA and tracrRNA of type II CRISPR loci if present in the organism.</text>
</comment>
<dbReference type="GO" id="GO:0010468">
    <property type="term" value="P:regulation of gene expression"/>
    <property type="evidence" value="ECO:0007669"/>
    <property type="project" value="TreeGrafter"/>
</dbReference>
<organism evidence="13 14">
    <name type="scientific">Candidatus Taylorbacteria bacterium RIFCSPHIGHO2_01_FULL_51_15</name>
    <dbReference type="NCBI Taxonomy" id="1802304"/>
    <lineage>
        <taxon>Bacteria</taxon>
        <taxon>Candidatus Tayloriibacteriota</taxon>
    </lineage>
</organism>
<dbReference type="Gene3D" id="3.30.160.20">
    <property type="match status" value="1"/>
</dbReference>
<feature type="active site" evidence="9">
    <location>
        <position position="124"/>
    </location>
</feature>
<keyword evidence="9" id="KW-0819">tRNA processing</keyword>
<evidence type="ECO:0000259" key="11">
    <source>
        <dbReference type="PROSITE" id="PS50137"/>
    </source>
</evidence>
<evidence type="ECO:0000259" key="12">
    <source>
        <dbReference type="PROSITE" id="PS50142"/>
    </source>
</evidence>
<dbReference type="EC" id="3.1.26.3" evidence="9"/>
<dbReference type="GO" id="GO:0006397">
    <property type="term" value="P:mRNA processing"/>
    <property type="evidence" value="ECO:0007669"/>
    <property type="project" value="UniProtKB-UniRule"/>
</dbReference>
<feature type="binding site" evidence="9">
    <location>
        <position position="121"/>
    </location>
    <ligand>
        <name>Mg(2+)</name>
        <dbReference type="ChEBI" id="CHEBI:18420"/>
    </ligand>
</feature>
<dbReference type="EMBL" id="MHRI01000016">
    <property type="protein sequence ID" value="OHA21057.1"/>
    <property type="molecule type" value="Genomic_DNA"/>
</dbReference>
<evidence type="ECO:0000256" key="6">
    <source>
        <dbReference type="ARBA" id="ARBA00022759"/>
    </source>
</evidence>
<comment type="subunit">
    <text evidence="9">Homodimer.</text>
</comment>
<dbReference type="SUPFAM" id="SSF54768">
    <property type="entry name" value="dsRNA-binding domain-like"/>
    <property type="match status" value="1"/>
</dbReference>
<dbReference type="PROSITE" id="PS00517">
    <property type="entry name" value="RNASE_3_1"/>
    <property type="match status" value="1"/>
</dbReference>
<keyword evidence="9" id="KW-0699">rRNA-binding</keyword>
<evidence type="ECO:0000313" key="14">
    <source>
        <dbReference type="Proteomes" id="UP000178121"/>
    </source>
</evidence>
<dbReference type="GO" id="GO:0019843">
    <property type="term" value="F:rRNA binding"/>
    <property type="evidence" value="ECO:0007669"/>
    <property type="project" value="UniProtKB-KW"/>
</dbReference>
<dbReference type="GO" id="GO:0003725">
    <property type="term" value="F:double-stranded RNA binding"/>
    <property type="evidence" value="ECO:0007669"/>
    <property type="project" value="TreeGrafter"/>
</dbReference>
<keyword evidence="9" id="KW-0460">Magnesium</keyword>
<keyword evidence="3 9" id="KW-0698">rRNA processing</keyword>
<sequence length="231" mass="26384">MVKKNFSEFERNIGVTFKNKDLLEQAFVHRSYLNEHKNFKLPHNERLEFLGDAVLELIVTDFLFYKYPTKTEGDLTSYRAALVNTNTISEAGDEIGVDEYLLLSKGEAKDTGRARSYIVANVFEALIGAIYLDQGYEPARDFVARTLFARTDEIVEKRLWQDPKSRFQEKAQDVVGITPAYKLLEERGPDHDKYFKIGVYLGKELIAEGKGKSKQEAEQDAAANGLRTKSW</sequence>
<dbReference type="Pfam" id="PF00035">
    <property type="entry name" value="dsrm"/>
    <property type="match status" value="1"/>
</dbReference>
<dbReference type="InterPro" id="IPR036389">
    <property type="entry name" value="RNase_III_sf"/>
</dbReference>
<evidence type="ECO:0000256" key="4">
    <source>
        <dbReference type="ARBA" id="ARBA00022664"/>
    </source>
</evidence>
<evidence type="ECO:0000256" key="10">
    <source>
        <dbReference type="SAM" id="MobiDB-lite"/>
    </source>
</evidence>
<feature type="domain" description="DRBM" evidence="11">
    <location>
        <begin position="162"/>
        <end position="227"/>
    </location>
</feature>
<dbReference type="Proteomes" id="UP000178121">
    <property type="component" value="Unassembled WGS sequence"/>
</dbReference>
<accession>A0A1G2MAZ6</accession>
<dbReference type="InterPro" id="IPR011907">
    <property type="entry name" value="RNase_III"/>
</dbReference>
<dbReference type="SMART" id="SM00535">
    <property type="entry name" value="RIBOc"/>
    <property type="match status" value="1"/>
</dbReference>
<protein>
    <recommendedName>
        <fullName evidence="9">Ribonuclease 3</fullName>
        <ecNumber evidence="9">3.1.26.3</ecNumber>
    </recommendedName>
    <alternativeName>
        <fullName evidence="9">Ribonuclease III</fullName>
        <shortName evidence="9">RNase III</shortName>
    </alternativeName>
</protein>
<keyword evidence="7 9" id="KW-0378">Hydrolase</keyword>
<dbReference type="InterPro" id="IPR014720">
    <property type="entry name" value="dsRBD_dom"/>
</dbReference>
<feature type="binding site" evidence="9">
    <location>
        <position position="124"/>
    </location>
    <ligand>
        <name>Mg(2+)</name>
        <dbReference type="ChEBI" id="CHEBI:18420"/>
    </ligand>
</feature>
<feature type="region of interest" description="Disordered" evidence="10">
    <location>
        <begin position="209"/>
        <end position="231"/>
    </location>
</feature>
<evidence type="ECO:0000313" key="13">
    <source>
        <dbReference type="EMBL" id="OHA21057.1"/>
    </source>
</evidence>
<dbReference type="GO" id="GO:0004525">
    <property type="term" value="F:ribonuclease III activity"/>
    <property type="evidence" value="ECO:0007669"/>
    <property type="project" value="UniProtKB-UniRule"/>
</dbReference>
<dbReference type="PROSITE" id="PS50142">
    <property type="entry name" value="RNASE_3_2"/>
    <property type="match status" value="1"/>
</dbReference>
<keyword evidence="6 9" id="KW-0255">Endonuclease</keyword>
<dbReference type="PANTHER" id="PTHR11207">
    <property type="entry name" value="RIBONUCLEASE III"/>
    <property type="match status" value="1"/>
</dbReference>
<dbReference type="CDD" id="cd10845">
    <property type="entry name" value="DSRM_RNAse_III_family"/>
    <property type="match status" value="1"/>
</dbReference>
<dbReference type="NCBIfam" id="TIGR02191">
    <property type="entry name" value="RNaseIII"/>
    <property type="match status" value="1"/>
</dbReference>